<keyword evidence="1" id="KW-0812">Transmembrane</keyword>
<organism evidence="2">
    <name type="scientific">Mucor ambiguus</name>
    <dbReference type="NCBI Taxonomy" id="91626"/>
    <lineage>
        <taxon>Eukaryota</taxon>
        <taxon>Fungi</taxon>
        <taxon>Fungi incertae sedis</taxon>
        <taxon>Mucoromycota</taxon>
        <taxon>Mucoromycotina</taxon>
        <taxon>Mucoromycetes</taxon>
        <taxon>Mucorales</taxon>
        <taxon>Mucorineae</taxon>
        <taxon>Mucoraceae</taxon>
        <taxon>Mucor</taxon>
    </lineage>
</organism>
<reference evidence="2" key="1">
    <citation type="submission" date="2014-09" db="EMBL/GenBank/DDBJ databases">
        <title>Draft genome sequence of an oleaginous Mucoromycotina fungus Mucor ambiguus NBRC6742.</title>
        <authorList>
            <person name="Takeda I."/>
            <person name="Yamane N."/>
            <person name="Morita T."/>
            <person name="Tamano K."/>
            <person name="Machida M."/>
            <person name="Baker S."/>
            <person name="Koike H."/>
        </authorList>
    </citation>
    <scope>NUCLEOTIDE SEQUENCE</scope>
    <source>
        <strain evidence="2">NBRC 6742</strain>
    </source>
</reference>
<evidence type="ECO:0000256" key="1">
    <source>
        <dbReference type="SAM" id="Phobius"/>
    </source>
</evidence>
<protein>
    <submittedName>
        <fullName evidence="2">Uncharacterized protein</fullName>
    </submittedName>
</protein>
<sequence length="199" mass="21751">MPNTKLSCQKPNDSGTVGFDFEFRAELMFLGSMVAHSEHLLLLKITTFVDEMDLLNIFNLGSALDSLMHYWELAAAATVVHLLFWRCSTILVLAFAVCCRSLAVLLVLSTAAAAVLFATAVVTVYLLSWCGLGACFCCLLSFICCLVGALYCCCCWSFIIAVLLVMLCLGVRFCCCCRSFAAWVMLYRVNLVLSAAASI</sequence>
<accession>A0A0C9MIM0</accession>
<evidence type="ECO:0000313" key="2">
    <source>
        <dbReference type="EMBL" id="GAN02937.1"/>
    </source>
</evidence>
<feature type="transmembrane region" description="Helical" evidence="1">
    <location>
        <begin position="131"/>
        <end position="151"/>
    </location>
</feature>
<keyword evidence="1" id="KW-0472">Membrane</keyword>
<dbReference type="AlphaFoldDB" id="A0A0C9MIM0"/>
<evidence type="ECO:0000313" key="3">
    <source>
        <dbReference type="Proteomes" id="UP000053815"/>
    </source>
</evidence>
<name>A0A0C9MIM0_9FUNG</name>
<dbReference type="EMBL" id="DF836320">
    <property type="protein sequence ID" value="GAN02937.1"/>
    <property type="molecule type" value="Genomic_DNA"/>
</dbReference>
<proteinExistence type="predicted"/>
<feature type="transmembrane region" description="Helical" evidence="1">
    <location>
        <begin position="102"/>
        <end position="125"/>
    </location>
</feature>
<feature type="transmembrane region" description="Helical" evidence="1">
    <location>
        <begin position="73"/>
        <end position="95"/>
    </location>
</feature>
<gene>
    <name evidence="2" type="ORF">MAM1_0031c02387</name>
</gene>
<keyword evidence="1" id="KW-1133">Transmembrane helix</keyword>
<dbReference type="Proteomes" id="UP000053815">
    <property type="component" value="Unassembled WGS sequence"/>
</dbReference>
<keyword evidence="3" id="KW-1185">Reference proteome</keyword>